<protein>
    <submittedName>
        <fullName evidence="2">Energy-coupling factor transport system substrate-specific component</fullName>
    </submittedName>
</protein>
<keyword evidence="1" id="KW-0472">Membrane</keyword>
<evidence type="ECO:0000313" key="2">
    <source>
        <dbReference type="EMBL" id="SJZ78337.1"/>
    </source>
</evidence>
<dbReference type="EMBL" id="FUWV01000011">
    <property type="protein sequence ID" value="SJZ78337.1"/>
    <property type="molecule type" value="Genomic_DNA"/>
</dbReference>
<organism evidence="2 3">
    <name type="scientific">Garciella nitratireducens DSM 15102</name>
    <dbReference type="NCBI Taxonomy" id="1121911"/>
    <lineage>
        <taxon>Bacteria</taxon>
        <taxon>Bacillati</taxon>
        <taxon>Bacillota</taxon>
        <taxon>Clostridia</taxon>
        <taxon>Eubacteriales</taxon>
        <taxon>Eubacteriaceae</taxon>
        <taxon>Garciella</taxon>
    </lineage>
</organism>
<dbReference type="RefSeq" id="WP_087679066.1">
    <property type="nucleotide sequence ID" value="NZ_FUWV01000011.1"/>
</dbReference>
<name>A0A1T4NH31_9FIRM</name>
<keyword evidence="1" id="KW-0812">Transmembrane</keyword>
<keyword evidence="1" id="KW-1133">Transmembrane helix</keyword>
<evidence type="ECO:0000313" key="3">
    <source>
        <dbReference type="Proteomes" id="UP000196365"/>
    </source>
</evidence>
<sequence length="178" mass="19285">MLRKKFTLKELIYISLLATIATISKTPIRVLSNFLTNSFGLPGGVIGGVYYMFWIVAACGFIKKCGTATLFCIIQIFVSFVIFTMPPIKLITYLPPGMVIDLFLLLWRKDPLQKGIMGILGALANSAGAITQAKLFMGLPMIPTLISGISAAVSGAIGGYLAFILVIKLNKEEKAITF</sequence>
<accession>A0A1T4NH31</accession>
<gene>
    <name evidence="2" type="ORF">SAMN02745973_01670</name>
</gene>
<dbReference type="OrthoDB" id="1707612at2"/>
<feature type="transmembrane region" description="Helical" evidence="1">
    <location>
        <begin position="34"/>
        <end position="53"/>
    </location>
</feature>
<proteinExistence type="predicted"/>
<feature type="transmembrane region" description="Helical" evidence="1">
    <location>
        <begin position="65"/>
        <end position="84"/>
    </location>
</feature>
<evidence type="ECO:0000256" key="1">
    <source>
        <dbReference type="SAM" id="Phobius"/>
    </source>
</evidence>
<dbReference type="Proteomes" id="UP000196365">
    <property type="component" value="Unassembled WGS sequence"/>
</dbReference>
<dbReference type="AlphaFoldDB" id="A0A1T4NH31"/>
<reference evidence="2 3" key="1">
    <citation type="submission" date="2017-02" db="EMBL/GenBank/DDBJ databases">
        <authorList>
            <person name="Peterson S.W."/>
        </authorList>
    </citation>
    <scope>NUCLEOTIDE SEQUENCE [LARGE SCALE GENOMIC DNA]</scope>
    <source>
        <strain evidence="2 3">DSM 15102</strain>
    </source>
</reference>
<keyword evidence="3" id="KW-1185">Reference proteome</keyword>
<feature type="transmembrane region" description="Helical" evidence="1">
    <location>
        <begin position="12"/>
        <end position="28"/>
    </location>
</feature>
<feature type="transmembrane region" description="Helical" evidence="1">
    <location>
        <begin position="145"/>
        <end position="167"/>
    </location>
</feature>